<feature type="active site" evidence="5 6">
    <location>
        <position position="208"/>
    </location>
</feature>
<dbReference type="EC" id="3.1.1.61" evidence="5"/>
<dbReference type="AlphaFoldDB" id="A0A4P9UQ06"/>
<dbReference type="SMART" id="SM00448">
    <property type="entry name" value="REC"/>
    <property type="match status" value="1"/>
</dbReference>
<dbReference type="InterPro" id="IPR000673">
    <property type="entry name" value="Sig_transdc_resp-reg_Me-estase"/>
</dbReference>
<dbReference type="Gene3D" id="3.40.50.2300">
    <property type="match status" value="1"/>
</dbReference>
<proteinExistence type="inferred from homology"/>
<keyword evidence="11" id="KW-1185">Reference proteome</keyword>
<sequence length="368" mass="39410">MMVIKVMVVDDSAFVRKILTEILSEDRGIDVIGAAADPIFAMRHMRRQWPDVIVLDIVMPRMDGIVFLKQLMSDRPTPVVMCSAFTEKGAEATIRALAAGAVNFVTKPRAGLRERLPSAAGSVLHAVKEASQARVINLSNSRPNESKCPIEVGPKLNADAILSKPDRLTAPATERIAVVGASTGGTRALEKVLTTLPSSCPGLAIVQHMPAKFTEAFAARLNGICQIEVREAVNGDRIMPGKALIAPGGKHMLVKRAFGAYYVEIVDGPPVCRHCPSVDVLFRSAAKFAGKNALGILMTGMGDDGARGLKELYECGAQTMIQDEASCVIYGMPKEALKLGAVGTVLSLSDISPEIMKYAGKERIWDAT</sequence>
<dbReference type="CDD" id="cd16432">
    <property type="entry name" value="CheB_Rec"/>
    <property type="match status" value="1"/>
</dbReference>
<dbReference type="PROSITE" id="PS50110">
    <property type="entry name" value="RESPONSE_REGULATORY"/>
    <property type="match status" value="1"/>
</dbReference>
<evidence type="ECO:0000259" key="8">
    <source>
        <dbReference type="PROSITE" id="PS50110"/>
    </source>
</evidence>
<dbReference type="InterPro" id="IPR035909">
    <property type="entry name" value="CheB_C"/>
</dbReference>
<dbReference type="GO" id="GO:0005737">
    <property type="term" value="C:cytoplasm"/>
    <property type="evidence" value="ECO:0007669"/>
    <property type="project" value="UniProtKB-SubCell"/>
</dbReference>
<dbReference type="PROSITE" id="PS50122">
    <property type="entry name" value="CHEB"/>
    <property type="match status" value="1"/>
</dbReference>
<feature type="active site" evidence="5 6">
    <location>
        <position position="182"/>
    </location>
</feature>
<dbReference type="GO" id="GO:0006935">
    <property type="term" value="P:chemotaxis"/>
    <property type="evidence" value="ECO:0007669"/>
    <property type="project" value="UniProtKB-UniRule"/>
</dbReference>
<protein>
    <recommendedName>
        <fullName evidence="5">Protein-glutamate methylesterase/protein-glutamine glutaminase</fullName>
        <ecNumber evidence="5">3.1.1.61</ecNumber>
        <ecNumber evidence="5">3.5.1.44</ecNumber>
    </recommendedName>
</protein>
<organism evidence="10 11">
    <name type="scientific">Methylotuvimicrobium buryatense</name>
    <name type="common">Methylomicrobium buryatense</name>
    <dbReference type="NCBI Taxonomy" id="95641"/>
    <lineage>
        <taxon>Bacteria</taxon>
        <taxon>Pseudomonadati</taxon>
        <taxon>Pseudomonadota</taxon>
        <taxon>Gammaproteobacteria</taxon>
        <taxon>Methylococcales</taxon>
        <taxon>Methylococcaceae</taxon>
        <taxon>Methylotuvimicrobium</taxon>
    </lineage>
</organism>
<dbReference type="Pfam" id="PF01339">
    <property type="entry name" value="CheB_methylest"/>
    <property type="match status" value="1"/>
</dbReference>
<evidence type="ECO:0000256" key="7">
    <source>
        <dbReference type="PROSITE-ProRule" id="PRU00169"/>
    </source>
</evidence>
<dbReference type="RefSeq" id="WP_026130029.1">
    <property type="nucleotide sequence ID" value="NZ_CP035467.1"/>
</dbReference>
<dbReference type="GO" id="GO:0008984">
    <property type="term" value="F:protein-glutamate methylesterase activity"/>
    <property type="evidence" value="ECO:0007669"/>
    <property type="project" value="UniProtKB-UniRule"/>
</dbReference>
<dbReference type="EC" id="3.5.1.44" evidence="5"/>
<evidence type="ECO:0000256" key="6">
    <source>
        <dbReference type="PROSITE-ProRule" id="PRU00050"/>
    </source>
</evidence>
<name>A0A4P9UQ06_METBY</name>
<comment type="subcellular location">
    <subcellularLocation>
        <location evidence="5">Cytoplasm</location>
    </subcellularLocation>
</comment>
<dbReference type="InterPro" id="IPR008248">
    <property type="entry name" value="CheB-like"/>
</dbReference>
<keyword evidence="1 5" id="KW-0963">Cytoplasm</keyword>
<dbReference type="NCBIfam" id="NF001965">
    <property type="entry name" value="PRK00742.1"/>
    <property type="match status" value="1"/>
</dbReference>
<evidence type="ECO:0000313" key="11">
    <source>
        <dbReference type="Proteomes" id="UP000305881"/>
    </source>
</evidence>
<dbReference type="Pfam" id="PF00072">
    <property type="entry name" value="Response_reg"/>
    <property type="match status" value="1"/>
</dbReference>
<evidence type="ECO:0000256" key="3">
    <source>
        <dbReference type="ARBA" id="ARBA00022801"/>
    </source>
</evidence>
<evidence type="ECO:0000256" key="5">
    <source>
        <dbReference type="HAMAP-Rule" id="MF_00099"/>
    </source>
</evidence>
<comment type="catalytic activity">
    <reaction evidence="5">
        <text>L-glutaminyl-[protein] + H2O = L-glutamyl-[protein] + NH4(+)</text>
        <dbReference type="Rhea" id="RHEA:16441"/>
        <dbReference type="Rhea" id="RHEA-COMP:10207"/>
        <dbReference type="Rhea" id="RHEA-COMP:10208"/>
        <dbReference type="ChEBI" id="CHEBI:15377"/>
        <dbReference type="ChEBI" id="CHEBI:28938"/>
        <dbReference type="ChEBI" id="CHEBI:29973"/>
        <dbReference type="ChEBI" id="CHEBI:30011"/>
        <dbReference type="EC" id="3.5.1.44"/>
    </reaction>
</comment>
<dbReference type="PIRSF" id="PIRSF000876">
    <property type="entry name" value="RR_chemtxs_CheB"/>
    <property type="match status" value="1"/>
</dbReference>
<keyword evidence="3 5" id="KW-0378">Hydrolase</keyword>
<feature type="domain" description="CheB-type methylesterase" evidence="9">
    <location>
        <begin position="171"/>
        <end position="362"/>
    </location>
</feature>
<reference evidence="11" key="1">
    <citation type="journal article" date="2019" name="J. Bacteriol.">
        <title>A Mutagenic Screen Identifies a TonB-Dependent Receptor Required for the Lanthanide Metal Switch in the Type I Methanotroph 'Methylotuvimicrobium buryatense' 5GB1C.</title>
        <authorList>
            <person name="Groom J.D."/>
            <person name="Ford S.M."/>
            <person name="Pesesky M.W."/>
            <person name="Lidstrom M.E."/>
        </authorList>
    </citation>
    <scope>NUCLEOTIDE SEQUENCE [LARGE SCALE GENOMIC DNA]</scope>
    <source>
        <strain evidence="11">5GB1C</strain>
    </source>
</reference>
<dbReference type="PANTHER" id="PTHR42872">
    <property type="entry name" value="PROTEIN-GLUTAMATE METHYLESTERASE/PROTEIN-GLUTAMINE GLUTAMINASE"/>
    <property type="match status" value="1"/>
</dbReference>
<dbReference type="InterPro" id="IPR001789">
    <property type="entry name" value="Sig_transdc_resp-reg_receiver"/>
</dbReference>
<comment type="similarity">
    <text evidence="5">Belongs to the CheB family.</text>
</comment>
<dbReference type="CDD" id="cd17541">
    <property type="entry name" value="REC_CheB-like"/>
    <property type="match status" value="1"/>
</dbReference>
<dbReference type="PANTHER" id="PTHR42872:SF6">
    <property type="entry name" value="PROTEIN-GLUTAMATE METHYLESTERASE_PROTEIN-GLUTAMINE GLUTAMINASE"/>
    <property type="match status" value="1"/>
</dbReference>
<dbReference type="Proteomes" id="UP000305881">
    <property type="component" value="Chromosome"/>
</dbReference>
<evidence type="ECO:0000259" key="9">
    <source>
        <dbReference type="PROSITE" id="PS50122"/>
    </source>
</evidence>
<comment type="domain">
    <text evidence="5">Contains a C-terminal catalytic domain, and an N-terminal region which modulates catalytic activity.</text>
</comment>
<feature type="active site" evidence="5 6">
    <location>
        <position position="304"/>
    </location>
</feature>
<comment type="catalytic activity">
    <reaction evidence="4 5">
        <text>[protein]-L-glutamate 5-O-methyl ester + H2O = L-glutamyl-[protein] + methanol + H(+)</text>
        <dbReference type="Rhea" id="RHEA:23236"/>
        <dbReference type="Rhea" id="RHEA-COMP:10208"/>
        <dbReference type="Rhea" id="RHEA-COMP:10311"/>
        <dbReference type="ChEBI" id="CHEBI:15377"/>
        <dbReference type="ChEBI" id="CHEBI:15378"/>
        <dbReference type="ChEBI" id="CHEBI:17790"/>
        <dbReference type="ChEBI" id="CHEBI:29973"/>
        <dbReference type="ChEBI" id="CHEBI:82795"/>
        <dbReference type="EC" id="3.1.1.61"/>
    </reaction>
</comment>
<feature type="modified residue" description="4-aspartylphosphate" evidence="5 7">
    <location>
        <position position="56"/>
    </location>
</feature>
<accession>A0A4P9UQ06</accession>
<evidence type="ECO:0000256" key="2">
    <source>
        <dbReference type="ARBA" id="ARBA00022500"/>
    </source>
</evidence>
<dbReference type="OrthoDB" id="9793421at2"/>
<keyword evidence="2 5" id="KW-0145">Chemotaxis</keyword>
<comment type="function">
    <text evidence="5">Involved in chemotaxis. Part of a chemotaxis signal transduction system that modulates chemotaxis in response to various stimuli. Catalyzes the demethylation of specific methylglutamate residues introduced into the chemoreceptors (methyl-accepting chemotaxis proteins or MCP) by CheR. Also mediates the irreversible deamidation of specific glutamine residues to glutamic acid.</text>
</comment>
<dbReference type="GO" id="GO:0050568">
    <property type="term" value="F:protein-glutamine glutaminase activity"/>
    <property type="evidence" value="ECO:0007669"/>
    <property type="project" value="UniProtKB-UniRule"/>
</dbReference>
<dbReference type="NCBIfam" id="NF009206">
    <property type="entry name" value="PRK12555.1"/>
    <property type="match status" value="1"/>
</dbReference>
<dbReference type="Gene3D" id="3.40.50.180">
    <property type="entry name" value="Methylesterase CheB, C-terminal domain"/>
    <property type="match status" value="1"/>
</dbReference>
<evidence type="ECO:0000313" key="10">
    <source>
        <dbReference type="EMBL" id="QCW82630.1"/>
    </source>
</evidence>
<gene>
    <name evidence="5" type="primary">cheB</name>
    <name evidence="10" type="ORF">EQU24_10575</name>
</gene>
<dbReference type="GO" id="GO:0000156">
    <property type="term" value="F:phosphorelay response regulator activity"/>
    <property type="evidence" value="ECO:0007669"/>
    <property type="project" value="InterPro"/>
</dbReference>
<evidence type="ECO:0000256" key="1">
    <source>
        <dbReference type="ARBA" id="ARBA00022490"/>
    </source>
</evidence>
<dbReference type="HAMAP" id="MF_00099">
    <property type="entry name" value="CheB_chemtxs"/>
    <property type="match status" value="1"/>
</dbReference>
<dbReference type="SUPFAM" id="SSF52172">
    <property type="entry name" value="CheY-like"/>
    <property type="match status" value="1"/>
</dbReference>
<dbReference type="SUPFAM" id="SSF52738">
    <property type="entry name" value="Methylesterase CheB, C-terminal domain"/>
    <property type="match status" value="1"/>
</dbReference>
<dbReference type="InterPro" id="IPR011006">
    <property type="entry name" value="CheY-like_superfamily"/>
</dbReference>
<dbReference type="EMBL" id="CP035467">
    <property type="protein sequence ID" value="QCW82630.1"/>
    <property type="molecule type" value="Genomic_DNA"/>
</dbReference>
<comment type="PTM">
    <text evidence="5">Phosphorylated by CheA. Phosphorylation of the N-terminal regulatory domain activates the methylesterase activity.</text>
</comment>
<feature type="domain" description="Response regulatory" evidence="8">
    <location>
        <begin position="5"/>
        <end position="122"/>
    </location>
</feature>
<evidence type="ECO:0000256" key="4">
    <source>
        <dbReference type="ARBA" id="ARBA00048267"/>
    </source>
</evidence>
<dbReference type="STRING" id="675511.GCA_000341735_00924"/>
<dbReference type="KEGG" id="mbur:EQU24_10575"/>
<keyword evidence="5 7" id="KW-0597">Phosphoprotein</keyword>